<dbReference type="AlphaFoldDB" id="A0A1G2BWY5"/>
<reference evidence="1 2" key="1">
    <citation type="journal article" date="2016" name="Nat. Commun.">
        <title>Thousands of microbial genomes shed light on interconnected biogeochemical processes in an aquifer system.</title>
        <authorList>
            <person name="Anantharaman K."/>
            <person name="Brown C.T."/>
            <person name="Hug L.A."/>
            <person name="Sharon I."/>
            <person name="Castelle C.J."/>
            <person name="Probst A.J."/>
            <person name="Thomas B.C."/>
            <person name="Singh A."/>
            <person name="Wilkins M.J."/>
            <person name="Karaoz U."/>
            <person name="Brodie E.L."/>
            <person name="Williams K.H."/>
            <person name="Hubbard S.S."/>
            <person name="Banfield J.F."/>
        </authorList>
    </citation>
    <scope>NUCLEOTIDE SEQUENCE [LARGE SCALE GENOMIC DNA]</scope>
</reference>
<proteinExistence type="predicted"/>
<name>A0A1G2BWY5_9BACT</name>
<sequence length="98" mass="10901">MTWNSFRDVAGKVVKQKGLNKQIEESLVLQSANQLLDNFLSAQAQEKVRAVYFRAGVLSMAVLDDNLLKKLLSDKDLFIASLNSKLGNSIVDNLNFLS</sequence>
<dbReference type="Proteomes" id="UP000177626">
    <property type="component" value="Unassembled WGS sequence"/>
</dbReference>
<comment type="caution">
    <text evidence="1">The sequence shown here is derived from an EMBL/GenBank/DDBJ whole genome shotgun (WGS) entry which is preliminary data.</text>
</comment>
<accession>A0A1G2BWY5</accession>
<dbReference type="EMBL" id="MHKQ01000022">
    <property type="protein sequence ID" value="OGY93446.1"/>
    <property type="molecule type" value="Genomic_DNA"/>
</dbReference>
<evidence type="ECO:0000313" key="2">
    <source>
        <dbReference type="Proteomes" id="UP000177626"/>
    </source>
</evidence>
<protein>
    <submittedName>
        <fullName evidence="1">Uncharacterized protein</fullName>
    </submittedName>
</protein>
<evidence type="ECO:0000313" key="1">
    <source>
        <dbReference type="EMBL" id="OGY93446.1"/>
    </source>
</evidence>
<organism evidence="1 2">
    <name type="scientific">Candidatus Komeilibacteria bacterium RIFOXYC1_FULL_37_11</name>
    <dbReference type="NCBI Taxonomy" id="1798555"/>
    <lineage>
        <taxon>Bacteria</taxon>
        <taxon>Candidatus Komeiliibacteriota</taxon>
    </lineage>
</organism>
<gene>
    <name evidence="1" type="ORF">A2406_00850</name>
</gene>